<keyword evidence="4" id="KW-1185">Reference proteome</keyword>
<name>A0A7Y7USY6_9SPHN</name>
<gene>
    <name evidence="1" type="ORF">HKX05_09865</name>
    <name evidence="2" type="ORF">HLV41_15490</name>
</gene>
<sequence length="114" mass="13089">MAARWDRDVLPHLPPKDRCPCEACNAKRIARWAALSPAQRRALLAVHPESPRHVPDVLRAGVRWRTLATLLQRRRDRPALIEQLGLKTWSLNSESMPFLRLSQAGRDLLDTVQR</sequence>
<dbReference type="Proteomes" id="UP000557656">
    <property type="component" value="Unassembled WGS sequence"/>
</dbReference>
<dbReference type="Proteomes" id="UP000531581">
    <property type="component" value="Unassembled WGS sequence"/>
</dbReference>
<evidence type="ECO:0000313" key="4">
    <source>
        <dbReference type="Proteomes" id="UP000557656"/>
    </source>
</evidence>
<proteinExistence type="predicted"/>
<protein>
    <submittedName>
        <fullName evidence="2">Uncharacterized protein</fullName>
    </submittedName>
</protein>
<dbReference type="EMBL" id="JABYQV010000015">
    <property type="protein sequence ID" value="NVP32443.1"/>
    <property type="molecule type" value="Genomic_DNA"/>
</dbReference>
<comment type="caution">
    <text evidence="2">The sequence shown here is derived from an EMBL/GenBank/DDBJ whole genome shotgun (WGS) entry which is preliminary data.</text>
</comment>
<reference evidence="3 4" key="1">
    <citation type="submission" date="2020-05" db="EMBL/GenBank/DDBJ databases">
        <title>Draft Genome Sequences of Sphingomonas sp. Isolated from the International Space Station.</title>
        <authorList>
            <person name="Bijlani S."/>
            <person name="Singh N.K."/>
            <person name="Mason C.E."/>
            <person name="Wang C.C."/>
            <person name="Venkateswaran K."/>
        </authorList>
    </citation>
    <scope>NUCLEOTIDE SEQUENCE [LARGE SCALE GENOMIC DNA]</scope>
    <source>
        <strain evidence="1 4">IIF7SW-B5</strain>
        <strain evidence="2">ISS-IIF7SWP</strain>
    </source>
</reference>
<evidence type="ECO:0000313" key="2">
    <source>
        <dbReference type="EMBL" id="NVP32443.1"/>
    </source>
</evidence>
<dbReference type="GeneID" id="78487690"/>
<dbReference type="EMBL" id="JABEOV010000013">
    <property type="protein sequence ID" value="NNG53655.1"/>
    <property type="molecule type" value="Genomic_DNA"/>
</dbReference>
<evidence type="ECO:0000313" key="1">
    <source>
        <dbReference type="EMBL" id="NNG53655.1"/>
    </source>
</evidence>
<dbReference type="AlphaFoldDB" id="A0A7Y7USY6"/>
<organism evidence="2 3">
    <name type="scientific">Sphingomonas sanguinis</name>
    <dbReference type="NCBI Taxonomy" id="33051"/>
    <lineage>
        <taxon>Bacteria</taxon>
        <taxon>Pseudomonadati</taxon>
        <taxon>Pseudomonadota</taxon>
        <taxon>Alphaproteobacteria</taxon>
        <taxon>Sphingomonadales</taxon>
        <taxon>Sphingomonadaceae</taxon>
        <taxon>Sphingomonas</taxon>
    </lineage>
</organism>
<dbReference type="RefSeq" id="WP_061781183.1">
    <property type="nucleotide sequence ID" value="NZ_JABEOV010000013.1"/>
</dbReference>
<evidence type="ECO:0000313" key="3">
    <source>
        <dbReference type="Proteomes" id="UP000531581"/>
    </source>
</evidence>
<accession>A0A7Y7USY6</accession>